<evidence type="ECO:0000313" key="2">
    <source>
        <dbReference type="Proteomes" id="UP001595741"/>
    </source>
</evidence>
<sequence length="66" mass="7211">MSHRRPAAANIAANVGRNDGGRNFAARRLTNHPDVVQTFPPLIVSCIWPNPCAGSAFFFVHFGKFS</sequence>
<dbReference type="EMBL" id="JBHRXN010000036">
    <property type="protein sequence ID" value="MFC3533812.1"/>
    <property type="molecule type" value="Genomic_DNA"/>
</dbReference>
<comment type="caution">
    <text evidence="1">The sequence shown here is derived from an EMBL/GenBank/DDBJ whole genome shotgun (WGS) entry which is preliminary data.</text>
</comment>
<protein>
    <submittedName>
        <fullName evidence="1">Uncharacterized protein</fullName>
    </submittedName>
</protein>
<dbReference type="Proteomes" id="UP001595741">
    <property type="component" value="Unassembled WGS sequence"/>
</dbReference>
<dbReference type="RefSeq" id="WP_386094032.1">
    <property type="nucleotide sequence ID" value="NZ_JBHRXN010000036.1"/>
</dbReference>
<proteinExistence type="predicted"/>
<name>A0ABV7RK57_9NEIS</name>
<evidence type="ECO:0000313" key="1">
    <source>
        <dbReference type="EMBL" id="MFC3533812.1"/>
    </source>
</evidence>
<keyword evidence="2" id="KW-1185">Reference proteome</keyword>
<reference evidence="2" key="1">
    <citation type="journal article" date="2019" name="Int. J. Syst. Evol. Microbiol.">
        <title>The Global Catalogue of Microorganisms (GCM) 10K type strain sequencing project: providing services to taxonomists for standard genome sequencing and annotation.</title>
        <authorList>
            <consortium name="The Broad Institute Genomics Platform"/>
            <consortium name="The Broad Institute Genome Sequencing Center for Infectious Disease"/>
            <person name="Wu L."/>
            <person name="Ma J."/>
        </authorList>
    </citation>
    <scope>NUCLEOTIDE SEQUENCE [LARGE SCALE GENOMIC DNA]</scope>
    <source>
        <strain evidence="2">KCTC 42742</strain>
    </source>
</reference>
<organism evidence="1 2">
    <name type="scientific">Vogesella facilis</name>
    <dbReference type="NCBI Taxonomy" id="1655232"/>
    <lineage>
        <taxon>Bacteria</taxon>
        <taxon>Pseudomonadati</taxon>
        <taxon>Pseudomonadota</taxon>
        <taxon>Betaproteobacteria</taxon>
        <taxon>Neisseriales</taxon>
        <taxon>Chromobacteriaceae</taxon>
        <taxon>Vogesella</taxon>
    </lineage>
</organism>
<gene>
    <name evidence="1" type="ORF">ACFOLG_16730</name>
</gene>
<accession>A0ABV7RK57</accession>